<name>A0A1X1YMY0_9MYCO</name>
<gene>
    <name evidence="1" type="ORF">AWC16_08800</name>
</gene>
<dbReference type="Gene3D" id="1.10.287.1060">
    <property type="entry name" value="ESAT-6-like"/>
    <property type="match status" value="1"/>
</dbReference>
<evidence type="ECO:0000313" key="1">
    <source>
        <dbReference type="EMBL" id="ORW12479.1"/>
    </source>
</evidence>
<comment type="caution">
    <text evidence="1">The sequence shown here is derived from an EMBL/GenBank/DDBJ whole genome shotgun (WGS) entry which is preliminary data.</text>
</comment>
<dbReference type="Proteomes" id="UP000193866">
    <property type="component" value="Unassembled WGS sequence"/>
</dbReference>
<protein>
    <submittedName>
        <fullName evidence="1">Uncharacterized protein</fullName>
    </submittedName>
</protein>
<dbReference type="InterPro" id="IPR036689">
    <property type="entry name" value="ESAT-6-like_sf"/>
</dbReference>
<dbReference type="SUPFAM" id="SSF140453">
    <property type="entry name" value="EsxAB dimer-like"/>
    <property type="match status" value="1"/>
</dbReference>
<dbReference type="OrthoDB" id="4231069at2"/>
<organism evidence="1 2">
    <name type="scientific">Mycolicibacter longobardus</name>
    <dbReference type="NCBI Taxonomy" id="1108812"/>
    <lineage>
        <taxon>Bacteria</taxon>
        <taxon>Bacillati</taxon>
        <taxon>Actinomycetota</taxon>
        <taxon>Actinomycetes</taxon>
        <taxon>Mycobacteriales</taxon>
        <taxon>Mycobacteriaceae</taxon>
        <taxon>Mycolicibacter</taxon>
    </lineage>
</organism>
<dbReference type="EMBL" id="LQPG01000011">
    <property type="protein sequence ID" value="ORW12479.1"/>
    <property type="molecule type" value="Genomic_DNA"/>
</dbReference>
<dbReference type="AlphaFoldDB" id="A0A1X1YMY0"/>
<evidence type="ECO:0000313" key="2">
    <source>
        <dbReference type="Proteomes" id="UP000193866"/>
    </source>
</evidence>
<sequence>MARHTVDEAEMLDTIEVLHEFRHAVTQRLNEVADGLIALQRWEGPTFVPAIHDVRQWQLWALTEMNREVGQMERNLRTAYNNYLQTAKANARMWGGG</sequence>
<reference evidence="1 2" key="1">
    <citation type="submission" date="2016-01" db="EMBL/GenBank/DDBJ databases">
        <title>The new phylogeny of the genus Mycobacterium.</title>
        <authorList>
            <person name="Tarcisio F."/>
            <person name="Conor M."/>
            <person name="Antonella G."/>
            <person name="Elisabetta G."/>
            <person name="Giulia F.S."/>
            <person name="Sara T."/>
            <person name="Anna F."/>
            <person name="Clotilde B."/>
            <person name="Roberto B."/>
            <person name="Veronica D.S."/>
            <person name="Fabio R."/>
            <person name="Monica P."/>
            <person name="Olivier J."/>
            <person name="Enrico T."/>
            <person name="Nicola S."/>
        </authorList>
    </citation>
    <scope>NUCLEOTIDE SEQUENCE [LARGE SCALE GENOMIC DNA]</scope>
    <source>
        <strain evidence="1 2">DSM 45394</strain>
    </source>
</reference>
<dbReference type="RefSeq" id="WP_085264086.1">
    <property type="nucleotide sequence ID" value="NZ_LQPG01000011.1"/>
</dbReference>
<accession>A0A1X1YMY0</accession>
<keyword evidence="2" id="KW-1185">Reference proteome</keyword>
<proteinExistence type="predicted"/>